<sequence>MNEKTKTNIGDTDNPKEDGNQPMGTPYEKDVVAWAREQAALLRAGKLASIDIEHIAEEIEDVGKSEQREFASRMAVLLAHLLKWQFQPERRTRSWTSTILTQRAAIERRLRKTPSLKPMLAEEDWIDDMWGDAREQAANETRIGFADFPETCPWPMSSVLSKGFLPE</sequence>
<dbReference type="Pfam" id="PF01724">
    <property type="entry name" value="DUF29"/>
    <property type="match status" value="1"/>
</dbReference>
<organism evidence="2 3">
    <name type="scientific">Caballeronia arvi</name>
    <dbReference type="NCBI Taxonomy" id="1777135"/>
    <lineage>
        <taxon>Bacteria</taxon>
        <taxon>Pseudomonadati</taxon>
        <taxon>Pseudomonadota</taxon>
        <taxon>Betaproteobacteria</taxon>
        <taxon>Burkholderiales</taxon>
        <taxon>Burkholderiaceae</taxon>
        <taxon>Caballeronia</taxon>
    </lineage>
</organism>
<name>A0A158KQ53_9BURK</name>
<gene>
    <name evidence="2" type="ORF">AWB74_06550</name>
</gene>
<proteinExistence type="predicted"/>
<dbReference type="PANTHER" id="PTHR34235">
    <property type="entry name" value="SLR1203 PROTEIN-RELATED"/>
    <property type="match status" value="1"/>
</dbReference>
<dbReference type="Gene3D" id="1.20.1220.20">
    <property type="entry name" value="Uncharcterised protein PF01724"/>
    <property type="match status" value="1"/>
</dbReference>
<dbReference type="Proteomes" id="UP000055019">
    <property type="component" value="Unassembled WGS sequence"/>
</dbReference>
<dbReference type="EMBL" id="FCOM02000046">
    <property type="protein sequence ID" value="SAL83286.1"/>
    <property type="molecule type" value="Genomic_DNA"/>
</dbReference>
<evidence type="ECO:0000256" key="1">
    <source>
        <dbReference type="SAM" id="MobiDB-lite"/>
    </source>
</evidence>
<keyword evidence="3" id="KW-1185">Reference proteome</keyword>
<comment type="caution">
    <text evidence="2">The sequence shown here is derived from an EMBL/GenBank/DDBJ whole genome shotgun (WGS) entry which is preliminary data.</text>
</comment>
<evidence type="ECO:0000313" key="2">
    <source>
        <dbReference type="EMBL" id="SAL83286.1"/>
    </source>
</evidence>
<dbReference type="InterPro" id="IPR002636">
    <property type="entry name" value="DUF29"/>
</dbReference>
<reference evidence="2" key="1">
    <citation type="submission" date="2016-01" db="EMBL/GenBank/DDBJ databases">
        <authorList>
            <person name="Peeters C."/>
        </authorList>
    </citation>
    <scope>NUCLEOTIDE SEQUENCE [LARGE SCALE GENOMIC DNA]</scope>
    <source>
        <strain evidence="2">LMG 29317</strain>
    </source>
</reference>
<feature type="region of interest" description="Disordered" evidence="1">
    <location>
        <begin position="1"/>
        <end position="26"/>
    </location>
</feature>
<dbReference type="AlphaFoldDB" id="A0A158KQ53"/>
<evidence type="ECO:0008006" key="4">
    <source>
        <dbReference type="Google" id="ProtNLM"/>
    </source>
</evidence>
<accession>A0A158KQ53</accession>
<evidence type="ECO:0000313" key="3">
    <source>
        <dbReference type="Proteomes" id="UP000055019"/>
    </source>
</evidence>
<protein>
    <recommendedName>
        <fullName evidence="4">DUF29 domain-containing protein</fullName>
    </recommendedName>
</protein>